<dbReference type="InterPro" id="IPR025540">
    <property type="entry name" value="FlK"/>
</dbReference>
<dbReference type="CDD" id="cd03440">
    <property type="entry name" value="hot_dog"/>
    <property type="match status" value="1"/>
</dbReference>
<keyword evidence="3" id="KW-1185">Reference proteome</keyword>
<dbReference type="PANTHER" id="PTHR36934">
    <property type="entry name" value="BLR0278 PROTEIN"/>
    <property type="match status" value="1"/>
</dbReference>
<dbReference type="Proteomes" id="UP001172082">
    <property type="component" value="Unassembled WGS sequence"/>
</dbReference>
<organism evidence="2 3">
    <name type="scientific">Splendidivirga corallicola</name>
    <dbReference type="NCBI Taxonomy" id="3051826"/>
    <lineage>
        <taxon>Bacteria</taxon>
        <taxon>Pseudomonadati</taxon>
        <taxon>Bacteroidota</taxon>
        <taxon>Cytophagia</taxon>
        <taxon>Cytophagales</taxon>
        <taxon>Splendidivirgaceae</taxon>
        <taxon>Splendidivirga</taxon>
    </lineage>
</organism>
<dbReference type="PANTHER" id="PTHR36934:SF1">
    <property type="entry name" value="THIOESTERASE DOMAIN-CONTAINING PROTEIN"/>
    <property type="match status" value="1"/>
</dbReference>
<accession>A0ABT8KKZ0</accession>
<dbReference type="SUPFAM" id="SSF54637">
    <property type="entry name" value="Thioesterase/thiol ester dehydrase-isomerase"/>
    <property type="match status" value="1"/>
</dbReference>
<reference evidence="2" key="1">
    <citation type="submission" date="2023-06" db="EMBL/GenBank/DDBJ databases">
        <title>Genomic of Parafulvivirga corallium.</title>
        <authorList>
            <person name="Wang G."/>
        </authorList>
    </citation>
    <scope>NUCLEOTIDE SEQUENCE</scope>
    <source>
        <strain evidence="2">BMA10</strain>
    </source>
</reference>
<dbReference type="EMBL" id="JAUJEA010000002">
    <property type="protein sequence ID" value="MDN5201385.1"/>
    <property type="molecule type" value="Genomic_DNA"/>
</dbReference>
<dbReference type="Gene3D" id="3.10.129.10">
    <property type="entry name" value="Hotdog Thioesterase"/>
    <property type="match status" value="1"/>
</dbReference>
<feature type="domain" description="Fluoroacetyl-CoA-specific thioesterase-like" evidence="1">
    <location>
        <begin position="17"/>
        <end position="119"/>
    </location>
</feature>
<evidence type="ECO:0000313" key="2">
    <source>
        <dbReference type="EMBL" id="MDN5201385.1"/>
    </source>
</evidence>
<dbReference type="RefSeq" id="WP_346751408.1">
    <property type="nucleotide sequence ID" value="NZ_JAUJEA010000002.1"/>
</dbReference>
<dbReference type="Pfam" id="PF22636">
    <property type="entry name" value="FlK"/>
    <property type="match status" value="1"/>
</dbReference>
<comment type="caution">
    <text evidence="2">The sequence shown here is derived from an EMBL/GenBank/DDBJ whole genome shotgun (WGS) entry which is preliminary data.</text>
</comment>
<dbReference type="InterPro" id="IPR029069">
    <property type="entry name" value="HotDog_dom_sf"/>
</dbReference>
<gene>
    <name evidence="2" type="ORF">QQ008_08430</name>
</gene>
<protein>
    <recommendedName>
        <fullName evidence="1">Fluoroacetyl-CoA-specific thioesterase-like domain-containing protein</fullName>
    </recommendedName>
</protein>
<proteinExistence type="predicted"/>
<evidence type="ECO:0000313" key="3">
    <source>
        <dbReference type="Proteomes" id="UP001172082"/>
    </source>
</evidence>
<dbReference type="InterPro" id="IPR054485">
    <property type="entry name" value="FlK-like_dom"/>
</dbReference>
<name>A0ABT8KKZ0_9BACT</name>
<evidence type="ECO:0000259" key="1">
    <source>
        <dbReference type="Pfam" id="PF22636"/>
    </source>
</evidence>
<sequence>MKQVYKVGDKKHYKKLVTKEDVAKFNGTTVHHVCSTFALAREIEWSTRLFVLDIKEEDEEGVGTMLTINHIGPAFIGEELLIEATIKTFSKNELICKYSVHVNDRLIAKGETGQKIFKKKVFEKIFDKDRK</sequence>